<name>A0ACC2DGE9_DIPCM</name>
<accession>A0ACC2DGE9</accession>
<keyword evidence="2" id="KW-1185">Reference proteome</keyword>
<sequence length="353" mass="38422">MGNLDGRHVSGWAALDGSGTLSPFQYTLRETAPNDVLIKVLFCGICHTDLHQLRNDYGASKYPMVAGHEVTGVVTEVGKKVKDFKEGDNVGVGCLVGSCQGCSPCKQDMEQYCSKRIWTYNDAYPDGRPTYGGFANFMIVDQSFVVRIPDNLPLDVAAPLLCAGITVYSPMKHFEMTESGKRCGVIGLGGVGHMAVKFAKAFGLHVTVISTSPSKEEEAKEVLGADEFLLSTSEEKMQAAVQSFDYILDTVPSPHPLDLYLSLLNINGKLVVLGAVPSPLHLATASLILGRRSIAGSFIGSIKETNEMLNFCAEKNVTCLIETITPDHLNESMQRLDKNDVRYRFVVDMSKSI</sequence>
<evidence type="ECO:0000313" key="2">
    <source>
        <dbReference type="Proteomes" id="UP001162992"/>
    </source>
</evidence>
<protein>
    <submittedName>
        <fullName evidence="1">Uncharacterized protein</fullName>
    </submittedName>
</protein>
<reference evidence="2" key="1">
    <citation type="journal article" date="2024" name="Proc. Natl. Acad. Sci. U.S.A.">
        <title>Extraordinary preservation of gene collinearity over three hundred million years revealed in homosporous lycophytes.</title>
        <authorList>
            <person name="Li C."/>
            <person name="Wickell D."/>
            <person name="Kuo L.Y."/>
            <person name="Chen X."/>
            <person name="Nie B."/>
            <person name="Liao X."/>
            <person name="Peng D."/>
            <person name="Ji J."/>
            <person name="Jenkins J."/>
            <person name="Williams M."/>
            <person name="Shu S."/>
            <person name="Plott C."/>
            <person name="Barry K."/>
            <person name="Rajasekar S."/>
            <person name="Grimwood J."/>
            <person name="Han X."/>
            <person name="Sun S."/>
            <person name="Hou Z."/>
            <person name="He W."/>
            <person name="Dai G."/>
            <person name="Sun C."/>
            <person name="Schmutz J."/>
            <person name="Leebens-Mack J.H."/>
            <person name="Li F.W."/>
            <person name="Wang L."/>
        </authorList>
    </citation>
    <scope>NUCLEOTIDE SEQUENCE [LARGE SCALE GENOMIC DNA]</scope>
    <source>
        <strain evidence="2">cv. PW_Plant_1</strain>
    </source>
</reference>
<evidence type="ECO:0000313" key="1">
    <source>
        <dbReference type="EMBL" id="KAJ7553336.1"/>
    </source>
</evidence>
<proteinExistence type="predicted"/>
<comment type="caution">
    <text evidence="1">The sequence shown here is derived from an EMBL/GenBank/DDBJ whole genome shotgun (WGS) entry which is preliminary data.</text>
</comment>
<dbReference type="EMBL" id="CM055097">
    <property type="protein sequence ID" value="KAJ7553336.1"/>
    <property type="molecule type" value="Genomic_DNA"/>
</dbReference>
<dbReference type="Proteomes" id="UP001162992">
    <property type="component" value="Chromosome 6"/>
</dbReference>
<gene>
    <name evidence="1" type="ORF">O6H91_06G094100</name>
</gene>
<organism evidence="1 2">
    <name type="scientific">Diphasiastrum complanatum</name>
    <name type="common">Issler's clubmoss</name>
    <name type="synonym">Lycopodium complanatum</name>
    <dbReference type="NCBI Taxonomy" id="34168"/>
    <lineage>
        <taxon>Eukaryota</taxon>
        <taxon>Viridiplantae</taxon>
        <taxon>Streptophyta</taxon>
        <taxon>Embryophyta</taxon>
        <taxon>Tracheophyta</taxon>
        <taxon>Lycopodiopsida</taxon>
        <taxon>Lycopodiales</taxon>
        <taxon>Lycopodiaceae</taxon>
        <taxon>Lycopodioideae</taxon>
        <taxon>Diphasiastrum</taxon>
    </lineage>
</organism>